<gene>
    <name evidence="1" type="ORF">TUM18999_57760</name>
</gene>
<evidence type="ECO:0000313" key="1">
    <source>
        <dbReference type="EMBL" id="BCG27585.1"/>
    </source>
</evidence>
<accession>A0A6J4EDL5</accession>
<dbReference type="Proteomes" id="UP000509383">
    <property type="component" value="Chromosome"/>
</dbReference>
<proteinExistence type="predicted"/>
<name>A0A6J4EDL5_9PSED</name>
<protein>
    <submittedName>
        <fullName evidence="1">Uncharacterized protein</fullName>
    </submittedName>
</protein>
<dbReference type="RefSeq" id="WP_228723512.1">
    <property type="nucleotide sequence ID" value="NZ_AP023189.1"/>
</dbReference>
<organism evidence="1 2">
    <name type="scientific">Pseudomonas tohonis</name>
    <dbReference type="NCBI Taxonomy" id="2725477"/>
    <lineage>
        <taxon>Bacteria</taxon>
        <taxon>Pseudomonadati</taxon>
        <taxon>Pseudomonadota</taxon>
        <taxon>Gammaproteobacteria</taxon>
        <taxon>Pseudomonadales</taxon>
        <taxon>Pseudomonadaceae</taxon>
        <taxon>Pseudomonas</taxon>
    </lineage>
</organism>
<sequence>MRAPHIKPVAERELPGLGHAMQGGYYAGRYYLHGEERALVVAPRELELPAQWWDRPGPRANVRAAESYIDGLANTRAMAEAGSAIASRVLGMVIGGQTGWHIPARDELLVLQVNLLQVERFQRFGDQAFSGASCSAEYWSSTQKAAGSAWCLHLLPWCTPSTNWAFKEKWVRPVKSLPIIREPNAKDLAGSGSIVGHIPVVRHTADQVQAILERFINEDAGRFYGRTSDLAIELAGVQAGGAAC</sequence>
<reference evidence="1 2" key="1">
    <citation type="submission" date="2020-05" db="EMBL/GenBank/DDBJ databases">
        <title>Characterization of novel class B3 metallo-beta-lactamase from novel Pseudomonas species.</title>
        <authorList>
            <person name="Yamada K."/>
            <person name="Aoki K."/>
            <person name="Ishii Y."/>
        </authorList>
    </citation>
    <scope>NUCLEOTIDE SEQUENCE [LARGE SCALE GENOMIC DNA]</scope>
    <source>
        <strain evidence="1 2">TUM18999</strain>
    </source>
</reference>
<dbReference type="AlphaFoldDB" id="A0A6J4EDL5"/>
<dbReference type="EMBL" id="AP023189">
    <property type="protein sequence ID" value="BCG27585.1"/>
    <property type="molecule type" value="Genomic_DNA"/>
</dbReference>
<dbReference type="KEGG" id="ptw:TUM18999_57760"/>
<evidence type="ECO:0000313" key="2">
    <source>
        <dbReference type="Proteomes" id="UP000509383"/>
    </source>
</evidence>